<dbReference type="InterPro" id="IPR006093">
    <property type="entry name" value="Oxy_OxRdtase_FAD_BS"/>
</dbReference>
<comment type="similarity">
    <text evidence="2">Belongs to the oxygen-dependent FAD-linked oxidoreductase family.</text>
</comment>
<dbReference type="InterPro" id="IPR006094">
    <property type="entry name" value="Oxid_FAD_bind_N"/>
</dbReference>
<dbReference type="Pfam" id="PF01565">
    <property type="entry name" value="FAD_binding_4"/>
    <property type="match status" value="1"/>
</dbReference>
<gene>
    <name evidence="7" type="primary">mcrA_1</name>
    <name evidence="7" type="ORF">RS82_02669</name>
</gene>
<evidence type="ECO:0000256" key="5">
    <source>
        <dbReference type="ARBA" id="ARBA00023002"/>
    </source>
</evidence>
<reference evidence="7 8" key="1">
    <citation type="submission" date="2015-02" db="EMBL/GenBank/DDBJ databases">
        <title>Draft genome sequences of ten Microbacterium spp. with emphasis on heavy metal contaminated environments.</title>
        <authorList>
            <person name="Corretto E."/>
        </authorList>
    </citation>
    <scope>NUCLEOTIDE SEQUENCE [LARGE SCALE GENOMIC DNA]</scope>
    <source>
        <strain evidence="7 8">DSM 8608</strain>
    </source>
</reference>
<dbReference type="RefSeq" id="WP_045300173.1">
    <property type="nucleotide sequence ID" value="NZ_JYJA01000037.1"/>
</dbReference>
<dbReference type="InterPro" id="IPR016167">
    <property type="entry name" value="FAD-bd_PCMH_sub1"/>
</dbReference>
<dbReference type="SUPFAM" id="SSF56176">
    <property type="entry name" value="FAD-binding/transporter-associated domain-like"/>
    <property type="match status" value="1"/>
</dbReference>
<evidence type="ECO:0000313" key="7">
    <source>
        <dbReference type="EMBL" id="KJL41440.1"/>
    </source>
</evidence>
<keyword evidence="5 7" id="KW-0560">Oxidoreductase</keyword>
<evidence type="ECO:0000256" key="2">
    <source>
        <dbReference type="ARBA" id="ARBA00005466"/>
    </source>
</evidence>
<evidence type="ECO:0000256" key="1">
    <source>
        <dbReference type="ARBA" id="ARBA00001974"/>
    </source>
</evidence>
<dbReference type="InterPro" id="IPR036318">
    <property type="entry name" value="FAD-bd_PCMH-like_sf"/>
</dbReference>
<evidence type="ECO:0000256" key="3">
    <source>
        <dbReference type="ARBA" id="ARBA00022630"/>
    </source>
</evidence>
<dbReference type="PANTHER" id="PTHR42973">
    <property type="entry name" value="BINDING OXIDOREDUCTASE, PUTATIVE (AFU_ORTHOLOGUE AFUA_1G17690)-RELATED"/>
    <property type="match status" value="1"/>
</dbReference>
<keyword evidence="4" id="KW-0274">FAD</keyword>
<dbReference type="PROSITE" id="PS00862">
    <property type="entry name" value="OX2_COVAL_FAD"/>
    <property type="match status" value="1"/>
</dbReference>
<dbReference type="EC" id="1.5.3.-" evidence="7"/>
<evidence type="ECO:0000256" key="4">
    <source>
        <dbReference type="ARBA" id="ARBA00022827"/>
    </source>
</evidence>
<feature type="domain" description="FAD-binding PCMH-type" evidence="6">
    <location>
        <begin position="49"/>
        <end position="221"/>
    </location>
</feature>
<keyword evidence="3" id="KW-0285">Flavoprotein</keyword>
<protein>
    <submittedName>
        <fullName evidence="7">Mitomycin radical oxidase</fullName>
        <ecNumber evidence="7">1.5.3.-</ecNumber>
    </submittedName>
</protein>
<keyword evidence="8" id="KW-1185">Reference proteome</keyword>
<name>A0A0M2H4P9_MICTR</name>
<dbReference type="AlphaFoldDB" id="A0A0M2H4P9"/>
<evidence type="ECO:0000313" key="8">
    <source>
        <dbReference type="Proteomes" id="UP000034098"/>
    </source>
</evidence>
<sequence length="464" mass="47801">MSLNDLALDVPHAAVAAAAAELRAALGDRALLRGDAGYDAARTPWNLAVAQHPFAVVIPESAQDVVDVVRAATLSGLRLAPQSTGHGAGALSDTDLAHTVLVSLRSLRGVTVDPETRTARVLGGSLWNDVLEAAAPHGLTALHGSAGDVSVVGYSLSGGLSFYARAHGLAVNAVRAVEVVTADGSLVRASAAEHPDLFWALRGGSGSFGVVVAIEIDLLAVADVVAGMLLWDASRASEVAHAWAQWTQSAPETATTTLRILHIPQMPELPPFLSGRSVVVIDGAIEETDAAASALLGPLRALQPEVDTFARIPAPALVGVHMDPPEPSPSVTWHAVLGELPARAVDAFVEAAQTPGIFVQELRHLGGAVNRRPEGGGAIASLDGEYLVHSIAMVPAPEAAAPATAAVRAGVAAMVAWRVDALALTFVDAPGADRSVAFGAAWARLRQLKLDYDPANLFAAARPV</sequence>
<dbReference type="GO" id="GO:0071949">
    <property type="term" value="F:FAD binding"/>
    <property type="evidence" value="ECO:0007669"/>
    <property type="project" value="InterPro"/>
</dbReference>
<dbReference type="InterPro" id="IPR016169">
    <property type="entry name" value="FAD-bd_PCMH_sub2"/>
</dbReference>
<dbReference type="PROSITE" id="PS51387">
    <property type="entry name" value="FAD_PCMH"/>
    <property type="match status" value="1"/>
</dbReference>
<evidence type="ECO:0000259" key="6">
    <source>
        <dbReference type="PROSITE" id="PS51387"/>
    </source>
</evidence>
<dbReference type="Gene3D" id="3.30.43.10">
    <property type="entry name" value="Uridine Diphospho-n-acetylenolpyruvylglucosamine Reductase, domain 2"/>
    <property type="match status" value="1"/>
</dbReference>
<accession>A0A0M2H4P9</accession>
<dbReference type="Gene3D" id="3.40.462.20">
    <property type="match status" value="1"/>
</dbReference>
<dbReference type="InterPro" id="IPR016166">
    <property type="entry name" value="FAD-bd_PCMH"/>
</dbReference>
<dbReference type="Proteomes" id="UP000034098">
    <property type="component" value="Unassembled WGS sequence"/>
</dbReference>
<organism evidence="7 8">
    <name type="scientific">Microbacterium trichothecenolyticum</name>
    <name type="common">Aureobacterium trichothecenolyticum</name>
    <dbReference type="NCBI Taxonomy" id="69370"/>
    <lineage>
        <taxon>Bacteria</taxon>
        <taxon>Bacillati</taxon>
        <taxon>Actinomycetota</taxon>
        <taxon>Actinomycetes</taxon>
        <taxon>Micrococcales</taxon>
        <taxon>Microbacteriaceae</taxon>
        <taxon>Microbacterium</taxon>
    </lineage>
</organism>
<dbReference type="PANTHER" id="PTHR42973:SF39">
    <property type="entry name" value="FAD-BINDING PCMH-TYPE DOMAIN-CONTAINING PROTEIN"/>
    <property type="match status" value="1"/>
</dbReference>
<comment type="cofactor">
    <cofactor evidence="1">
        <name>FAD</name>
        <dbReference type="ChEBI" id="CHEBI:57692"/>
    </cofactor>
</comment>
<dbReference type="Gene3D" id="3.30.465.10">
    <property type="match status" value="1"/>
</dbReference>
<dbReference type="GO" id="GO:0016491">
    <property type="term" value="F:oxidoreductase activity"/>
    <property type="evidence" value="ECO:0007669"/>
    <property type="project" value="UniProtKB-KW"/>
</dbReference>
<proteinExistence type="inferred from homology"/>
<dbReference type="InterPro" id="IPR050416">
    <property type="entry name" value="FAD-linked_Oxidoreductase"/>
</dbReference>
<dbReference type="PATRIC" id="fig|69370.6.peg.2711"/>
<dbReference type="EMBL" id="JYJA01000037">
    <property type="protein sequence ID" value="KJL41440.1"/>
    <property type="molecule type" value="Genomic_DNA"/>
</dbReference>
<comment type="caution">
    <text evidence="7">The sequence shown here is derived from an EMBL/GenBank/DDBJ whole genome shotgun (WGS) entry which is preliminary data.</text>
</comment>
<dbReference type="OrthoDB" id="9775082at2"/>